<evidence type="ECO:0000256" key="1">
    <source>
        <dbReference type="SAM" id="Phobius"/>
    </source>
</evidence>
<keyword evidence="1" id="KW-1133">Transmembrane helix</keyword>
<gene>
    <name evidence="2" type="ORF">CTEST_02530</name>
</gene>
<organism evidence="2 3">
    <name type="scientific">Corynebacterium testudinoris</name>
    <dbReference type="NCBI Taxonomy" id="136857"/>
    <lineage>
        <taxon>Bacteria</taxon>
        <taxon>Bacillati</taxon>
        <taxon>Actinomycetota</taxon>
        <taxon>Actinomycetes</taxon>
        <taxon>Mycobacteriales</taxon>
        <taxon>Corynebacteriaceae</taxon>
        <taxon>Corynebacterium</taxon>
    </lineage>
</organism>
<name>A0A0G3H3H4_9CORY</name>
<accession>A0A0G3H3H4</accession>
<dbReference type="RefSeq" id="WP_047252395.1">
    <property type="nucleotide sequence ID" value="NZ_CP011545.1"/>
</dbReference>
<dbReference type="PATRIC" id="fig|136857.5.peg.496"/>
<keyword evidence="3" id="KW-1185">Reference proteome</keyword>
<evidence type="ECO:0000313" key="2">
    <source>
        <dbReference type="EMBL" id="AKK07961.1"/>
    </source>
</evidence>
<dbReference type="Proteomes" id="UP000035540">
    <property type="component" value="Chromosome"/>
</dbReference>
<sequence>MTEKLARDDDRRYTFQPGRVLIAALIFTGLVIWQAHLAWTWWLPSFLFIVVIFSGMHAFYNWANIKLNAMGRRAREAGQEF</sequence>
<dbReference type="EMBL" id="CP011545">
    <property type="protein sequence ID" value="AKK07961.1"/>
    <property type="molecule type" value="Genomic_DNA"/>
</dbReference>
<reference evidence="2 3" key="1">
    <citation type="journal article" date="2015" name="Genome Announc.">
        <title>Complete Genome Sequence of the Type Strain Corynebacterium testudinoris DSM 44614, Recovered from Necrotic Lesions in the Mouth of a Tortoise.</title>
        <authorList>
            <person name="Ruckert C."/>
            <person name="Kriete M."/>
            <person name="Jaenicke S."/>
            <person name="Winkler A."/>
            <person name="Tauch A."/>
        </authorList>
    </citation>
    <scope>NUCLEOTIDE SEQUENCE [LARGE SCALE GENOMIC DNA]</scope>
    <source>
        <strain evidence="2 3">DSM 44614</strain>
    </source>
</reference>
<feature type="transmembrane region" description="Helical" evidence="1">
    <location>
        <begin position="45"/>
        <end position="63"/>
    </location>
</feature>
<dbReference type="OrthoDB" id="4412251at2"/>
<reference evidence="3" key="2">
    <citation type="submission" date="2015-05" db="EMBL/GenBank/DDBJ databases">
        <title>Complete genome sequence of Corynebacterium testudinoris DSM 44614, recovered from necrotic lesions in the mouth of a tortoise.</title>
        <authorList>
            <person name="Ruckert C."/>
            <person name="Albersmeier A."/>
            <person name="Winkler A."/>
            <person name="Tauch A."/>
        </authorList>
    </citation>
    <scope>NUCLEOTIDE SEQUENCE [LARGE SCALE GENOMIC DNA]</scope>
    <source>
        <strain evidence="3">DSM 44614</strain>
    </source>
</reference>
<proteinExistence type="predicted"/>
<keyword evidence="1" id="KW-0812">Transmembrane</keyword>
<dbReference type="STRING" id="136857.CTEST_02530"/>
<evidence type="ECO:0000313" key="3">
    <source>
        <dbReference type="Proteomes" id="UP000035540"/>
    </source>
</evidence>
<dbReference type="KEGG" id="cted:CTEST_02530"/>
<keyword evidence="1" id="KW-0472">Membrane</keyword>
<dbReference type="AlphaFoldDB" id="A0A0G3H3H4"/>
<protein>
    <submittedName>
        <fullName evidence="2">Uncharacterized protein</fullName>
    </submittedName>
</protein>
<feature type="transmembrane region" description="Helical" evidence="1">
    <location>
        <begin position="20"/>
        <end position="39"/>
    </location>
</feature>